<dbReference type="Gene3D" id="3.20.20.140">
    <property type="entry name" value="Metal-dependent hydrolases"/>
    <property type="match status" value="1"/>
</dbReference>
<reference evidence="1" key="1">
    <citation type="submission" date="2021-03" db="EMBL/GenBank/DDBJ databases">
        <title>Streptomyces poriferae sp. nov., a novel marine sponge-derived Actinobacteria species with anti-MRSA activity.</title>
        <authorList>
            <person name="Sandoval-Powers M."/>
            <person name="Kralova S."/>
            <person name="Nguyen G.-S."/>
            <person name="Fawwal D."/>
            <person name="Degnes K."/>
            <person name="Klinkenberg G."/>
            <person name="Sletta H."/>
            <person name="Wentzel A."/>
            <person name="Liles M.R."/>
        </authorList>
    </citation>
    <scope>NUCLEOTIDE SEQUENCE</scope>
    <source>
        <strain evidence="1">DSM 41794</strain>
    </source>
</reference>
<keyword evidence="2" id="KW-1185">Reference proteome</keyword>
<dbReference type="Proteomes" id="UP000664167">
    <property type="component" value="Unassembled WGS sequence"/>
</dbReference>
<protein>
    <submittedName>
        <fullName evidence="1">Amidohydrolase</fullName>
    </submittedName>
</protein>
<feature type="non-terminal residue" evidence="1">
    <location>
        <position position="75"/>
    </location>
</feature>
<accession>A0A939JKU6</accession>
<proteinExistence type="predicted"/>
<dbReference type="Gene3D" id="3.10.310.70">
    <property type="match status" value="1"/>
</dbReference>
<evidence type="ECO:0000313" key="1">
    <source>
        <dbReference type="EMBL" id="MBO0517968.1"/>
    </source>
</evidence>
<feature type="non-terminal residue" evidence="1">
    <location>
        <position position="1"/>
    </location>
</feature>
<evidence type="ECO:0000313" key="2">
    <source>
        <dbReference type="Proteomes" id="UP000664167"/>
    </source>
</evidence>
<organism evidence="1 2">
    <name type="scientific">Streptomyces beijiangensis</name>
    <dbReference type="NCBI Taxonomy" id="163361"/>
    <lineage>
        <taxon>Bacteria</taxon>
        <taxon>Bacillati</taxon>
        <taxon>Actinomycetota</taxon>
        <taxon>Actinomycetes</taxon>
        <taxon>Kitasatosporales</taxon>
        <taxon>Streptomycetaceae</taxon>
        <taxon>Streptomyces</taxon>
    </lineage>
</organism>
<dbReference type="AlphaFoldDB" id="A0A939JKU6"/>
<sequence>EGAMEVVGRHAPKSTPADRLKALLHAQRLLHSYGITAWQDALIGSVLGMDDPSDAYLAAARDGSLTARVVGALWW</sequence>
<gene>
    <name evidence="1" type="ORF">J0695_40525</name>
</gene>
<comment type="caution">
    <text evidence="1">The sequence shown here is derived from an EMBL/GenBank/DDBJ whole genome shotgun (WGS) entry which is preliminary data.</text>
</comment>
<dbReference type="EMBL" id="JAFLRJ010001059">
    <property type="protein sequence ID" value="MBO0517968.1"/>
    <property type="molecule type" value="Genomic_DNA"/>
</dbReference>
<name>A0A939JKU6_9ACTN</name>